<evidence type="ECO:0000313" key="3">
    <source>
        <dbReference type="Proteomes" id="UP000001940"/>
    </source>
</evidence>
<dbReference type="FunCoup" id="A3RMT5">
    <property type="interactions" value="171"/>
</dbReference>
<dbReference type="PaxDb" id="6239-K08E4.8"/>
<dbReference type="PhylomeDB" id="A3RMT5"/>
<organism evidence="2 3">
    <name type="scientific">Caenorhabditis elegans</name>
    <dbReference type="NCBI Taxonomy" id="6239"/>
    <lineage>
        <taxon>Eukaryota</taxon>
        <taxon>Metazoa</taxon>
        <taxon>Ecdysozoa</taxon>
        <taxon>Nematoda</taxon>
        <taxon>Chromadorea</taxon>
        <taxon>Rhabditida</taxon>
        <taxon>Rhabditina</taxon>
        <taxon>Rhabditomorpha</taxon>
        <taxon>Rhabditoidea</taxon>
        <taxon>Rhabditidae</taxon>
        <taxon>Peloderinae</taxon>
        <taxon>Caenorhabditis</taxon>
    </lineage>
</organism>
<dbReference type="Pfam" id="PF07735">
    <property type="entry name" value="FBA_2"/>
    <property type="match status" value="1"/>
</dbReference>
<dbReference type="AlphaFoldDB" id="A3RMT5"/>
<dbReference type="EMBL" id="BX284604">
    <property type="protein sequence ID" value="CAM35840.1"/>
    <property type="molecule type" value="Genomic_DNA"/>
</dbReference>
<dbReference type="PANTHER" id="PTHR22899">
    <property type="entry name" value="CYCLIN-RELATED F-BOX FAMILY"/>
    <property type="match status" value="1"/>
</dbReference>
<reference evidence="2 3" key="1">
    <citation type="journal article" date="1998" name="Science">
        <title>Genome sequence of the nematode C. elegans: a platform for investigating biology.</title>
        <authorList>
            <consortium name="The C. elegans sequencing consortium"/>
            <person name="Sulson J.E."/>
            <person name="Waterston R."/>
        </authorList>
    </citation>
    <scope>NUCLEOTIDE SEQUENCE [LARGE SCALE GENOMIC DNA]</scope>
    <source>
        <strain evidence="2 3">Bristol N2</strain>
    </source>
</reference>
<dbReference type="InParanoid" id="A3RMT5"/>
<dbReference type="InterPro" id="IPR012885">
    <property type="entry name" value="F-box_Sdz-33"/>
</dbReference>
<accession>A3RMT5</accession>
<dbReference type="GeneID" id="6418675"/>
<dbReference type="InterPro" id="IPR053222">
    <property type="entry name" value="Zygotic_Embryogenesis-Asso"/>
</dbReference>
<dbReference type="WormBase" id="K08E4.8">
    <property type="protein sequence ID" value="CE40766"/>
    <property type="gene ID" value="WBGene00045283"/>
</dbReference>
<dbReference type="AGR" id="WB:WBGene00045283"/>
<dbReference type="KEGG" id="cel:CELE_K08E4.8"/>
<evidence type="ECO:0000313" key="4">
    <source>
        <dbReference type="WormBase" id="K08E4.8"/>
    </source>
</evidence>
<feature type="domain" description="Sdz-33 F-box" evidence="1">
    <location>
        <begin position="171"/>
        <end position="234"/>
    </location>
</feature>
<keyword evidence="3" id="KW-1185">Reference proteome</keyword>
<evidence type="ECO:0000313" key="2">
    <source>
        <dbReference type="EMBL" id="CAM35840.1"/>
    </source>
</evidence>
<gene>
    <name evidence="2" type="ORF">CELE_K08E4.8</name>
    <name evidence="2 4" type="ORF">K08E4.8</name>
</gene>
<dbReference type="CTD" id="6418675"/>
<proteinExistence type="predicted"/>
<protein>
    <submittedName>
        <fullName evidence="2">F-box associated domain-containing protein</fullName>
    </submittedName>
</protein>
<dbReference type="UCSC" id="K08E4.8">
    <property type="organism name" value="c. elegans"/>
</dbReference>
<dbReference type="PANTHER" id="PTHR22899:SF0">
    <property type="entry name" value="F-BOX ASSOCIATED DOMAIN-CONTAINING PROTEIN-RELATED"/>
    <property type="match status" value="1"/>
</dbReference>
<name>A3RMT5_CAEEL</name>
<sequence length="310" mass="36240">MVQIFSSIGFSLISRVAKNQTERLSLKERNVSFHMTRSRNEIGIAFPHAIANFYLETNDCTNTCSVRYDLLPGYVYWLNLKFGVRQFIDHILETFHLHKIDISIEQSYDYDKTERNFELLKGLKIDEFIMIVWLNFISDFNQQAWKLFSVQSESISLNNFPFEDIKKIHLTACQNHYKASLKLGDARMTLNDILAFNSSILWVNCRPILTDKDVNIFLKHWICGCNRRLEYVHLWFKVSDIYQSDDVDLNILFKNVDYCIAPVEREILAQPYGVPKECFKGGFDVTRLDGTKAIITVDHLYSIFKMVVLS</sequence>
<dbReference type="Proteomes" id="UP000001940">
    <property type="component" value="Chromosome IV"/>
</dbReference>
<dbReference type="RefSeq" id="NP_001122787.1">
    <property type="nucleotide sequence ID" value="NM_001129315.1"/>
</dbReference>
<dbReference type="HOGENOM" id="CLU_028840_1_3_1"/>
<evidence type="ECO:0000259" key="1">
    <source>
        <dbReference type="Pfam" id="PF07735"/>
    </source>
</evidence>